<dbReference type="GO" id="GO:0005615">
    <property type="term" value="C:extracellular space"/>
    <property type="evidence" value="ECO:0007669"/>
    <property type="project" value="InterPro"/>
</dbReference>
<dbReference type="SUPFAM" id="SSF51120">
    <property type="entry name" value="beta-Roll"/>
    <property type="match status" value="4"/>
</dbReference>
<dbReference type="SUPFAM" id="SSF55486">
    <property type="entry name" value="Metalloproteases ('zincins'), catalytic domain"/>
    <property type="match status" value="1"/>
</dbReference>
<comment type="cofactor">
    <cofactor evidence="1">
        <name>Ca(2+)</name>
        <dbReference type="ChEBI" id="CHEBI:29108"/>
    </cofactor>
</comment>
<protein>
    <submittedName>
        <fullName evidence="7">Serralysin</fullName>
    </submittedName>
</protein>
<dbReference type="InterPro" id="IPR050557">
    <property type="entry name" value="RTX_toxin/Mannuronan_C5-epim"/>
</dbReference>
<evidence type="ECO:0000256" key="1">
    <source>
        <dbReference type="ARBA" id="ARBA00001913"/>
    </source>
</evidence>
<evidence type="ECO:0000313" key="7">
    <source>
        <dbReference type="EMBL" id="SIS59398.1"/>
    </source>
</evidence>
<dbReference type="PANTHER" id="PTHR38340:SF1">
    <property type="entry name" value="S-LAYER PROTEIN"/>
    <property type="match status" value="1"/>
</dbReference>
<accession>A0A1N7KCS6</accession>
<dbReference type="Pfam" id="PF08548">
    <property type="entry name" value="Peptidase_M10_C"/>
    <property type="match status" value="1"/>
</dbReference>
<keyword evidence="8" id="KW-1185">Reference proteome</keyword>
<evidence type="ECO:0000259" key="6">
    <source>
        <dbReference type="SMART" id="SM00235"/>
    </source>
</evidence>
<evidence type="ECO:0000256" key="4">
    <source>
        <dbReference type="ARBA" id="ARBA00022525"/>
    </source>
</evidence>
<dbReference type="Proteomes" id="UP000186098">
    <property type="component" value="Unassembled WGS sequence"/>
</dbReference>
<organism evidence="7 8">
    <name type="scientific">Phaeovulum vinaykumarii</name>
    <dbReference type="NCBI Taxonomy" id="407234"/>
    <lineage>
        <taxon>Bacteria</taxon>
        <taxon>Pseudomonadati</taxon>
        <taxon>Pseudomonadota</taxon>
        <taxon>Alphaproteobacteria</taxon>
        <taxon>Rhodobacterales</taxon>
        <taxon>Paracoccaceae</taxon>
        <taxon>Phaeovulum</taxon>
    </lineage>
</organism>
<dbReference type="EMBL" id="FTOM01000001">
    <property type="protein sequence ID" value="SIS59398.1"/>
    <property type="molecule type" value="Genomic_DNA"/>
</dbReference>
<evidence type="ECO:0000256" key="5">
    <source>
        <dbReference type="ARBA" id="ARBA00022737"/>
    </source>
</evidence>
<dbReference type="Gene3D" id="2.60.120.380">
    <property type="match status" value="1"/>
</dbReference>
<evidence type="ECO:0000256" key="2">
    <source>
        <dbReference type="ARBA" id="ARBA00004613"/>
    </source>
</evidence>
<keyword evidence="5" id="KW-0677">Repeat</keyword>
<gene>
    <name evidence="7" type="ORF">SAMN05421795_101830</name>
</gene>
<dbReference type="GO" id="GO:0008270">
    <property type="term" value="F:zinc ion binding"/>
    <property type="evidence" value="ECO:0007669"/>
    <property type="project" value="InterPro"/>
</dbReference>
<dbReference type="SUPFAM" id="SSF89260">
    <property type="entry name" value="Collagen-binding domain"/>
    <property type="match status" value="1"/>
</dbReference>
<name>A0A1N7KCS6_9RHOB</name>
<dbReference type="GO" id="GO:0005509">
    <property type="term" value="F:calcium ion binding"/>
    <property type="evidence" value="ECO:0007669"/>
    <property type="project" value="InterPro"/>
</dbReference>
<dbReference type="RefSeq" id="WP_159440040.1">
    <property type="nucleotide sequence ID" value="NZ_FTOM01000001.1"/>
</dbReference>
<proteinExistence type="inferred from homology"/>
<dbReference type="Pfam" id="PF00353">
    <property type="entry name" value="HemolysinCabind"/>
    <property type="match status" value="8"/>
</dbReference>
<dbReference type="GO" id="GO:0006508">
    <property type="term" value="P:proteolysis"/>
    <property type="evidence" value="ECO:0007669"/>
    <property type="project" value="InterPro"/>
</dbReference>
<dbReference type="STRING" id="407234.SAMN05421795_101830"/>
<dbReference type="AlphaFoldDB" id="A0A1N7KCS6"/>
<dbReference type="InterPro" id="IPR024079">
    <property type="entry name" value="MetalloPept_cat_dom_sf"/>
</dbReference>
<dbReference type="Pfam" id="PF10462">
    <property type="entry name" value="Peptidase_M66"/>
    <property type="match status" value="1"/>
</dbReference>
<dbReference type="Gene3D" id="3.40.390.10">
    <property type="entry name" value="Collagenase (Catalytic Domain)"/>
    <property type="match status" value="1"/>
</dbReference>
<dbReference type="InterPro" id="IPR006026">
    <property type="entry name" value="Peptidase_Metallo"/>
</dbReference>
<dbReference type="InterPro" id="IPR001343">
    <property type="entry name" value="Hemolysn_Ca-bd"/>
</dbReference>
<comment type="similarity">
    <text evidence="3">Belongs to the peptidase M10B family.</text>
</comment>
<dbReference type="GO" id="GO:0008237">
    <property type="term" value="F:metallopeptidase activity"/>
    <property type="evidence" value="ECO:0007669"/>
    <property type="project" value="InterPro"/>
</dbReference>
<feature type="domain" description="Peptidase metallopeptidase" evidence="6">
    <location>
        <begin position="170"/>
        <end position="311"/>
    </location>
</feature>
<dbReference type="CDD" id="cd04277">
    <property type="entry name" value="ZnMc_serralysin_like"/>
    <property type="match status" value="1"/>
</dbReference>
<sequence length="851" mass="87301">MCQMCQVASVGDDGCAFEPLYAGAVIIEVGDAAANVTTSVAIGLGDTFSGNLSYAGDVDWVAVTLTAGTRYDISLYGDGASPLSDPYLRVMDASGTQVGYNDDGGSGLNSYMSFVASSTGTYYLAADSYDSRDTGTYALSIAEAAPIVPYTLDQIAEQLYSGYWGGFERHFDIAPGDTLNVDISGLTAAGQQLAIWALQGWTDATGILFDTAPASGATVHITMDDWDSGAYTSTQISGGLITSAFVNVSTAWLTTSGTTLDSYSYQTYLHELGHALGLGHAGNYNGSATYGVDNYYANDSWQATTMSYFSQTENTYINDPAAYTMTAMPADLIALHHLYGTPTGIRSGNTVYGENTNAGGIYAELETLRAAGNINHAVAVTIFDQGGYDTLDLRSDTDAQLISLIPESINTIYGVEGMLQIARGTIIERLYAGSGNDTITGNDVDNRLYGFDGADSIYGGGGHDTLYGGAGNDRLNGSYGADTIEGGDGTDMLWGGTWSDLLDGGADADTLSGNDGNDTLLGGTGNDILYGGAHNDVLNGGDDDDTLYGHTGNDTLYGGGGHDTLYGGAGNDRLNGSYGADTIEGGDGTDMLWGGTWSDRLDGGADADTLSGNDGNDTLLGDTGNDILYGGAHNDLLNGGDDDDTLYGNTGNDTLYGGGGHDTLYGGAGNDRLSGSYGADTIEGGDGTDMLWGGTWSDLLDGGADADTLSGNDGNDTLLGDTGDDVLYGGAHNDVLNGGAGVDQLVGGTGADTFVFGATSESTVGAADVIRDFVRGVDRISLTGIDANTTVAGDQAFTMIGAAAFSAAGQLRSYISGSNTIVLGDVDGDGTADFSVILTGSLSLAASDFLL</sequence>
<dbReference type="SMART" id="SM00235">
    <property type="entry name" value="ZnMc"/>
    <property type="match status" value="1"/>
</dbReference>
<dbReference type="InterPro" id="IPR013858">
    <property type="entry name" value="Peptidase_M10B_C"/>
</dbReference>
<evidence type="ECO:0000313" key="8">
    <source>
        <dbReference type="Proteomes" id="UP000186098"/>
    </source>
</evidence>
<dbReference type="Gene3D" id="2.150.10.10">
    <property type="entry name" value="Serralysin-like metalloprotease, C-terminal"/>
    <property type="match status" value="6"/>
</dbReference>
<dbReference type="PRINTS" id="PR00313">
    <property type="entry name" value="CABNDNGRPT"/>
</dbReference>
<comment type="subcellular location">
    <subcellularLocation>
        <location evidence="2">Secreted</location>
    </subcellularLocation>
</comment>
<dbReference type="PROSITE" id="PS00330">
    <property type="entry name" value="HEMOLYSIN_CALCIUM"/>
    <property type="match status" value="7"/>
</dbReference>
<dbReference type="InterPro" id="IPR034033">
    <property type="entry name" value="Serralysin-like"/>
</dbReference>
<keyword evidence="4" id="KW-0964">Secreted</keyword>
<reference evidence="8" key="1">
    <citation type="submission" date="2017-01" db="EMBL/GenBank/DDBJ databases">
        <authorList>
            <person name="Varghese N."/>
            <person name="Submissions S."/>
        </authorList>
    </citation>
    <scope>NUCLEOTIDE SEQUENCE [LARGE SCALE GENOMIC DNA]</scope>
    <source>
        <strain evidence="8">DSM 18714</strain>
    </source>
</reference>
<dbReference type="InterPro" id="IPR018511">
    <property type="entry name" value="Hemolysin-typ_Ca-bd_CS"/>
</dbReference>
<dbReference type="InterPro" id="IPR011049">
    <property type="entry name" value="Serralysin-like_metalloprot_C"/>
</dbReference>
<evidence type="ECO:0000256" key="3">
    <source>
        <dbReference type="ARBA" id="ARBA00009490"/>
    </source>
</evidence>
<dbReference type="PANTHER" id="PTHR38340">
    <property type="entry name" value="S-LAYER PROTEIN"/>
    <property type="match status" value="1"/>
</dbReference>